<dbReference type="EMBL" id="CAAALY010002996">
    <property type="protein sequence ID" value="VEL08034.1"/>
    <property type="molecule type" value="Genomic_DNA"/>
</dbReference>
<evidence type="ECO:0000256" key="1">
    <source>
        <dbReference type="SAM" id="MobiDB-lite"/>
    </source>
</evidence>
<keyword evidence="3" id="KW-1185">Reference proteome</keyword>
<proteinExistence type="predicted"/>
<feature type="compositionally biased region" description="Gly residues" evidence="1">
    <location>
        <begin position="75"/>
        <end position="93"/>
    </location>
</feature>
<evidence type="ECO:0000313" key="2">
    <source>
        <dbReference type="EMBL" id="VEL08034.1"/>
    </source>
</evidence>
<dbReference type="Proteomes" id="UP000784294">
    <property type="component" value="Unassembled WGS sequence"/>
</dbReference>
<accession>A0A448WC12</accession>
<reference evidence="2" key="1">
    <citation type="submission" date="2018-11" db="EMBL/GenBank/DDBJ databases">
        <authorList>
            <consortium name="Pathogen Informatics"/>
        </authorList>
    </citation>
    <scope>NUCLEOTIDE SEQUENCE</scope>
</reference>
<feature type="compositionally biased region" description="Polar residues" evidence="1">
    <location>
        <begin position="131"/>
        <end position="151"/>
    </location>
</feature>
<feature type="region of interest" description="Disordered" evidence="1">
    <location>
        <begin position="128"/>
        <end position="156"/>
    </location>
</feature>
<evidence type="ECO:0000313" key="3">
    <source>
        <dbReference type="Proteomes" id="UP000784294"/>
    </source>
</evidence>
<sequence length="183" mass="17880">MYTSLPGRGSSNSLASMGESTSLQVHVRQDSSTSASSAHSAGQTNQASQDSHSSVATATDEGASATVCTRAPTGAGVGVTGGKSGGEGNGSSGGQMPSGALAGILVTSRANTAPMDISTIVAKSDVASVGQKPTSGSLVSADGQQPESSASFKGPFATTDLLPSASAALNEKVDPYISMLVRG</sequence>
<dbReference type="AlphaFoldDB" id="A0A448WC12"/>
<feature type="compositionally biased region" description="Low complexity" evidence="1">
    <location>
        <begin position="31"/>
        <end position="41"/>
    </location>
</feature>
<name>A0A448WC12_9PLAT</name>
<feature type="compositionally biased region" description="Polar residues" evidence="1">
    <location>
        <begin position="1"/>
        <end position="24"/>
    </location>
</feature>
<feature type="region of interest" description="Disordered" evidence="1">
    <location>
        <begin position="1"/>
        <end position="98"/>
    </location>
</feature>
<comment type="caution">
    <text evidence="2">The sequence shown here is derived from an EMBL/GenBank/DDBJ whole genome shotgun (WGS) entry which is preliminary data.</text>
</comment>
<protein>
    <submittedName>
        <fullName evidence="2">Uncharacterized protein</fullName>
    </submittedName>
</protein>
<gene>
    <name evidence="2" type="ORF">PXEA_LOCUS1474</name>
</gene>
<organism evidence="2 3">
    <name type="scientific">Protopolystoma xenopodis</name>
    <dbReference type="NCBI Taxonomy" id="117903"/>
    <lineage>
        <taxon>Eukaryota</taxon>
        <taxon>Metazoa</taxon>
        <taxon>Spiralia</taxon>
        <taxon>Lophotrochozoa</taxon>
        <taxon>Platyhelminthes</taxon>
        <taxon>Monogenea</taxon>
        <taxon>Polyopisthocotylea</taxon>
        <taxon>Polystomatidea</taxon>
        <taxon>Polystomatidae</taxon>
        <taxon>Protopolystoma</taxon>
    </lineage>
</organism>
<feature type="compositionally biased region" description="Polar residues" evidence="1">
    <location>
        <begin position="42"/>
        <end position="57"/>
    </location>
</feature>